<evidence type="ECO:0000256" key="1">
    <source>
        <dbReference type="ARBA" id="ARBA00000707"/>
    </source>
</evidence>
<evidence type="ECO:0000256" key="8">
    <source>
        <dbReference type="PROSITE-ProRule" id="PRU00192"/>
    </source>
</evidence>
<dbReference type="InterPro" id="IPR051346">
    <property type="entry name" value="OTU_Deubiquitinase"/>
</dbReference>
<feature type="compositionally biased region" description="Basic and acidic residues" evidence="9">
    <location>
        <begin position="1894"/>
        <end position="1911"/>
    </location>
</feature>
<feature type="domain" description="SH3" evidence="10">
    <location>
        <begin position="250"/>
        <end position="311"/>
    </location>
</feature>
<dbReference type="GO" id="GO:0004843">
    <property type="term" value="F:cysteine-type deubiquitinase activity"/>
    <property type="evidence" value="ECO:0007669"/>
    <property type="project" value="UniProtKB-EC"/>
</dbReference>
<dbReference type="Gene3D" id="2.30.30.40">
    <property type="entry name" value="SH3 Domains"/>
    <property type="match status" value="2"/>
</dbReference>
<feature type="compositionally biased region" description="Low complexity" evidence="9">
    <location>
        <begin position="4005"/>
        <end position="4014"/>
    </location>
</feature>
<dbReference type="InterPro" id="IPR022099">
    <property type="entry name" value="DUF3638"/>
</dbReference>
<feature type="compositionally biased region" description="Low complexity" evidence="9">
    <location>
        <begin position="1912"/>
        <end position="1923"/>
    </location>
</feature>
<organism evidence="11">
    <name type="scientific">Aureoumbra lagunensis</name>
    <dbReference type="NCBI Taxonomy" id="44058"/>
    <lineage>
        <taxon>Eukaryota</taxon>
        <taxon>Sar</taxon>
        <taxon>Stramenopiles</taxon>
        <taxon>Ochrophyta</taxon>
        <taxon>Pelagophyceae</taxon>
        <taxon>Pelagomonadales</taxon>
        <taxon>Aureoumbra</taxon>
    </lineage>
</organism>
<evidence type="ECO:0000256" key="3">
    <source>
        <dbReference type="ARBA" id="ARBA00022443"/>
    </source>
</evidence>
<feature type="compositionally biased region" description="Low complexity" evidence="9">
    <location>
        <begin position="171"/>
        <end position="183"/>
    </location>
</feature>
<name>A0A7S3NME3_9STRA</name>
<reference evidence="11" key="1">
    <citation type="submission" date="2021-01" db="EMBL/GenBank/DDBJ databases">
        <authorList>
            <person name="Corre E."/>
            <person name="Pelletier E."/>
            <person name="Niang G."/>
            <person name="Scheremetjew M."/>
            <person name="Finn R."/>
            <person name="Kale V."/>
            <person name="Holt S."/>
            <person name="Cochrane G."/>
            <person name="Meng A."/>
            <person name="Brown T."/>
            <person name="Cohen L."/>
        </authorList>
    </citation>
    <scope>NUCLEOTIDE SEQUENCE</scope>
    <source>
        <strain evidence="11">CCMP1510</strain>
    </source>
</reference>
<feature type="region of interest" description="Disordered" evidence="9">
    <location>
        <begin position="513"/>
        <end position="534"/>
    </location>
</feature>
<feature type="region of interest" description="Disordered" evidence="9">
    <location>
        <begin position="1488"/>
        <end position="1509"/>
    </location>
</feature>
<keyword evidence="6" id="KW-0378">Hydrolase</keyword>
<dbReference type="CDD" id="cd00174">
    <property type="entry name" value="SH3"/>
    <property type="match status" value="1"/>
</dbReference>
<feature type="region of interest" description="Disordered" evidence="9">
    <location>
        <begin position="3998"/>
        <end position="4018"/>
    </location>
</feature>
<dbReference type="PANTHER" id="PTHR13367">
    <property type="entry name" value="UBIQUITIN THIOESTERASE"/>
    <property type="match status" value="1"/>
</dbReference>
<dbReference type="GO" id="GO:0070530">
    <property type="term" value="F:K63-linked polyubiquitin modification-dependent protein binding"/>
    <property type="evidence" value="ECO:0007669"/>
    <property type="project" value="TreeGrafter"/>
</dbReference>
<dbReference type="PROSITE" id="PS50002">
    <property type="entry name" value="SH3"/>
    <property type="match status" value="2"/>
</dbReference>
<dbReference type="Pfam" id="PF00018">
    <property type="entry name" value="SH3_1"/>
    <property type="match status" value="2"/>
</dbReference>
<feature type="compositionally biased region" description="Pro residues" evidence="9">
    <location>
        <begin position="237"/>
        <end position="249"/>
    </location>
</feature>
<sequence>MSTFGVAKFDFTGQEASELSFKKGARILVLQEKEPGDWWKGELDGKRGYFPSSYCDIVREETTKPKPPPPSQPPAKRGSVAERAAMFGGGSTREAPAKPSRVTASSSVAAKAAAFTGGGTPPAPPQRSIAASSGGVAAKAAAFTGGSTPAVQQRPGTGSVASKAATFYKNTPSQSSTASTSESVAFGGGVTLPNTPPRAPPRQLLADRTTTTNQQETTQEDSLSRMSEERISEEMTAPPPPPPPRPPSKAPDKQVRALFDFAPRRAEETALKRGSVYTVLAERSDAWLVVFDPSTSQRGEVPKNYVEPYQDRPLVVQQSRPQSQRIAFEFAATGDATKHSSGQPYQLGAHQIYRYGCFLGALGGCPRRVDVPGGEAPNAPLVSARVSAEVLRVALSRTPQSGLTSSIGKMLKEFCAICDRVAHAVATRDPAVLHDIACQVCARVYKAAPNEIILLPGGHLPDEQGEAAAASYLKRQGERQAFAAAQNRLQQTRVKQAPSSGSKFSAYLAKSRRNKQSNSDDIGDADSIPPPSELITPPQFRFEARVVLYLLRRRKDKPNMFTFCVVNANADSGSIDVDECGVSRYHPIRPCEKTTSMEHKTVLELEDVPQEKLIDGGIWFILYRLLVFPHKSHDAALLYERILPCLNAIRPVLANSSERSLWRRAPPARDLSQATAVCEALVHACLLMDAPGAIADGLVTNVRLQLVKMALADVSKTTSLSSRDAASLDSACRLLARHCAQVAQLPDSPIGVDMLTDAQKAIRDLDARVAALEITSIGNDDAPTLAASLATKKTALPAPGGAVFPLFGRFRRDADVDHLAGSAVVPPIQLPVELSSVPDAITDYHSAAIALRKALHVCTLLANQAHLIRHTYLLRCALLQHVLTRVLPLPLPLDRPDGETACFWRCMPIRYETQADLLRLLRMLARHYTCAALSLRLTRSFDAARILTTGCLAVISDAVLRRTACDVPSWVSRHYNGDADGPTRPYGFDLGLYDVESQFSAFIEPHLCVARTAVLDYFASIGRVVNSRDRMLFAFERAALIGSAEHQLLSQLCLQTGFPVLEQPEVYLTGERPELLDCYPELGLFRDIVFTFKALQAPTSDGLPPVRAWRPEDAALFWSSRPNNPKPKDKRPPNYKVPQRTLVVKAFSGYTLAIQYDDVVEKDSQKKGVVDGAVALAEEKRVTKRSTWRHFLDIVGLGRLPRAPPSKADPSVLIGQKVQTEEDILFVRHLPDFDGQLNARDSELLLTYLTAPYIRVPLLLRFFSDHARLRALGNAELRDVLDAALYEPSLWQPPGADAPRGLIPTVDRRELATPCGLLFNELRCSPRGVAMALDDMLDAALELDTGRFSPTTTPTLLYIIRTIVRVEGFCLFLLRKHGRCLGGHEPPHEMRWLSVVRGLECSDDTLSVLEDSVKRWRVRLDAVAFPMLARWVRHATNSQQLGYACVIYAHLAYLYRNLLEPALDRRAVATLLTAQIFLNVHYAFDVEPDPPPPIGPDGKPQGPRRSASARTKFVERANDELGFAQTEIADVFARHRGGLIRWLEAHPAERSSVLEAIVRTITFTRQAEEESDDQALVSGKAVSSGRSGSGKEGAVAARRTTVSTSKLTERTWAAMERADCAGRYVPDTERIVVANANYVNANENFETWLRRVTTTAVDTEVNAQLGEFTLKKHTVKALEERIQRMADFVDVFGPPHAERRIQCAEVRHTTRRNWLGLVGRRHDVQHWDAETDRFVDMPTSVKHYTPIASSLVQSTDWVAVVFEPTRRYFFGGNMKFYFTQPPNEVFAVLACSHEIEVDASELEDDEDEAFVSTLDDDAEFEDDDDAQDSDDPETAAEQAAAQYADAVEDSDATKKLKAEARDRARKEARKEAMKQASDKKLSAKDRAALTLAVKADEHKEKQEKRQLEREASTTAETADSPTTTKKKKKSWFVRSRRALGIKRRGDDDDADAKVRVRTLKEVIVLKSPPAVHIYNVIEYGRRFYRTLVFTSDASRCMHCDGGAALRASPRTLLDAEVDSYGALAFGDASRPVVPRPSLVITRNLHSALGVQVYIPKRMLYGLLPASLIDSYVFWQNSDDGIVGYPRPESDDDQDGGRNGGATTKLEIKVVKIGKIKDIRGMGHADALALVVRYHLLPPTEAAIKRSGIIRKTTDADIATASSAEEALGLGSVDTSRSPQTLLNAVFAPKSSSLHKLGEIFAVLDDLSHVLVWAQGLVSSPADSPVPTLVELPRVGLRFEIDQNGIIWSKDQPGLRVATDKGTEPAVKELLRGIPHALVLENNDGDLYAMVPATAKPIRKDEIHTAAPSTHLAASEGLLLDRRDDEWLGNLTGLDIRHYLFPIHASLAFVSAPTLASALYLMCLYLLARRYVDAFRLAESCVADTPLAPDEAQLWERIGVLAVDDDPDAIAARVRLALVSLAVHDVMAPAWDVRADCRAYFVRRDHVNASCRLGPDEELRAIDSFAELGGDGPQQMEHLEAGWLILNRRNYLRLGLRRDAPVERAPGAENTAWSVVMHYPAYRPDAYAPDIVSKVISLDSKSYWSNFTTMSYVRPDGDVIGLGAVRKLCLALENGMELTGGKDSLGFLFLYEMMTGTLRCVVRNEDSPYLLATYLVSILSKDGSSLGSFSSKLLSILEIASAAPSLVSGMPKFDDTRKFKLSTIVAGQNVTQSLLKNVQQYFSSKRADIGKLPRHRVIPPATTIAVVRIDKLSEIVRSWRAPGRVNDLENDRRAIHKASDIDPDRLQLPKDTPLFTAAQLCAELGDDHVIACGQQPVGATVDLNQLITVVPARNSSTSSVSSTLPFDVNRHRASTTHVAKRMLERLSRDIAEYGQHEMTRTKPMMRGLSSEKEIDALLRSASPDAFRRGIATLKSKLVELRDSDTTYARRAAQYTVQAANDGGTGKPGLVWSLSRRAGLEGSAWFEYLVEQLLSSRGDKDIIDLNPCLDVRGVAIVREITCRTLLAASRAAQLSRCVAAASALEAALVPTAKDSNSQHNLQRAEVLLRSTALAEQLSAERHYAIPGTAEDGAIFWFEPRFLVFEFVHAIVLRAAQVTLVQSFVSSAKQGGSHCEQMIMGGGKTTVISPMLALLLGNGASLVVQVVPHALLEFSRATMRERFSAVVRKPVYTFNFNRYSELTPLLSRKLQLAARQRGVVCASPTAVKSFFLKLIEILDELDHAKSIAESNKKSGGLFRLWRRRSASGEELDELALRRQAQVGVDILKQFTCGVALLDEVDLILHPLKSELNWPLGAKSPLDFTHSRATGSVGRRWMAPYHILDALFYCATKDKEQSNKSGTHFTHNGISIDDLAESREAIEALEAVRAAISVGVEQNLVQKAPHYVLLSRAFYAAKLKAPFAKWTLLYLRNAGLRGLEDAQVLAYLEQGPDLVDASVKSSIRTVVDDEGVKMLNLCSDWLRSILPFVLGKVDRVSFGLLNPDDLRRTLGRDPFTPKSRRLCAVPFVGKDVPSRASEFAQPDVVIGLTILGYRYEGLRPSDFWLVLRQLREAMLGENGPYAKRPSCQLWARWVSLAGGRVRGVTSLSDRVAAAKKTNRSEEQLFELLFENDESLNPDDIYDEIWPLHVIDTRDAEQMGVLYRLLKNLPQVILHYLHTYVFPETCEHQGLKLSACGQELGGDLIFGRRLGFSGTPSELLPLELGECRYERMSDGKMLSVLTDTNVCVSEELPSDWGPEAVLARCAVGDLHALIDTGALVTGYTNRQVAEALVFGVEYNSQKICLPANKFDGVVYLDDEDRKMILLREGRKNIALDQSGTPRTRRFSFYDQVHTTGMDIKQPLDARAAITISKDMTFRDYAQGAFRMRGIAAGQTMTVLVTPEVLKLVSENHEACGFGKWQTKLEELRKEARQRSGQSGAVLRDLAGWLVVNSMRSEKLQFHLLSEQSLSNVWRKRAYRWLMQDDVRKRVGTDDITGEDRLSLDVFRQRLDYAVENSVPSSIPFIEKLRSMKSQHEKLIQSDHERQTVDYVLQLVAGTDADAKNGEVRPAAGSQAAAAERATEDLAPPGEVAKERSFNAEQVQEQEQGLSYFIFFLCLP</sequence>
<evidence type="ECO:0000259" key="10">
    <source>
        <dbReference type="PROSITE" id="PS50002"/>
    </source>
</evidence>
<accession>A0A7S3NME3</accession>
<evidence type="ECO:0000313" key="11">
    <source>
        <dbReference type="EMBL" id="CAE0369806.1"/>
    </source>
</evidence>
<keyword evidence="7" id="KW-0788">Thiol protease</keyword>
<feature type="domain" description="SH3" evidence="10">
    <location>
        <begin position="1"/>
        <end position="60"/>
    </location>
</feature>
<keyword evidence="3 8" id="KW-0728">SH3 domain</keyword>
<feature type="region of interest" description="Disordered" evidence="9">
    <location>
        <begin position="1569"/>
        <end position="1600"/>
    </location>
</feature>
<dbReference type="GO" id="GO:0005634">
    <property type="term" value="C:nucleus"/>
    <property type="evidence" value="ECO:0007669"/>
    <property type="project" value="TreeGrafter"/>
</dbReference>
<evidence type="ECO:0000256" key="9">
    <source>
        <dbReference type="SAM" id="MobiDB-lite"/>
    </source>
</evidence>
<dbReference type="Pfam" id="PF12359">
    <property type="entry name" value="DUF3645"/>
    <property type="match status" value="1"/>
</dbReference>
<feature type="compositionally biased region" description="Low complexity" evidence="9">
    <location>
        <begin position="103"/>
        <end position="115"/>
    </location>
</feature>
<dbReference type="InterPro" id="IPR001452">
    <property type="entry name" value="SH3_domain"/>
</dbReference>
<feature type="compositionally biased region" description="Basic and acidic residues" evidence="9">
    <location>
        <begin position="222"/>
        <end position="233"/>
    </location>
</feature>
<dbReference type="PANTHER" id="PTHR13367:SF28">
    <property type="entry name" value="UBIQUITIN THIOESTERASE ZRANB1"/>
    <property type="match status" value="1"/>
</dbReference>
<dbReference type="Pfam" id="PF12340">
    <property type="entry name" value="DUF3638"/>
    <property type="match status" value="1"/>
</dbReference>
<dbReference type="InterPro" id="IPR022105">
    <property type="entry name" value="DUF3645"/>
</dbReference>
<evidence type="ECO:0000256" key="5">
    <source>
        <dbReference type="ARBA" id="ARBA00022786"/>
    </source>
</evidence>
<feature type="region of interest" description="Disordered" evidence="9">
    <location>
        <begin position="168"/>
        <end position="252"/>
    </location>
</feature>
<feature type="compositionally biased region" description="Basic and acidic residues" evidence="9">
    <location>
        <begin position="1851"/>
        <end position="1887"/>
    </location>
</feature>
<dbReference type="EC" id="3.4.19.12" evidence="2"/>
<dbReference type="InterPro" id="IPR036028">
    <property type="entry name" value="SH3-like_dom_sf"/>
</dbReference>
<evidence type="ECO:0000256" key="4">
    <source>
        <dbReference type="ARBA" id="ARBA00022670"/>
    </source>
</evidence>
<dbReference type="EMBL" id="HBIJ01015844">
    <property type="protein sequence ID" value="CAE0369806.1"/>
    <property type="molecule type" value="Transcribed_RNA"/>
</dbReference>
<feature type="region of interest" description="Disordered" evidence="9">
    <location>
        <begin position="1815"/>
        <end position="1834"/>
    </location>
</feature>
<feature type="region of interest" description="Disordered" evidence="9">
    <location>
        <begin position="1843"/>
        <end position="1930"/>
    </location>
</feature>
<protein>
    <recommendedName>
        <fullName evidence="2">ubiquitinyl hydrolase 1</fullName>
        <ecNumber evidence="2">3.4.19.12</ecNumber>
    </recommendedName>
</protein>
<keyword evidence="5" id="KW-0833">Ubl conjugation pathway</keyword>
<dbReference type="GO" id="GO:0005737">
    <property type="term" value="C:cytoplasm"/>
    <property type="evidence" value="ECO:0007669"/>
    <property type="project" value="TreeGrafter"/>
</dbReference>
<gene>
    <name evidence="11" type="ORF">ALAG00032_LOCUS10570</name>
</gene>
<keyword evidence="4" id="KW-0645">Protease</keyword>
<comment type="catalytic activity">
    <reaction evidence="1">
        <text>Thiol-dependent hydrolysis of ester, thioester, amide, peptide and isopeptide bonds formed by the C-terminal Gly of ubiquitin (a 76-residue protein attached to proteins as an intracellular targeting signal).</text>
        <dbReference type="EC" id="3.4.19.12"/>
    </reaction>
</comment>
<evidence type="ECO:0000256" key="6">
    <source>
        <dbReference type="ARBA" id="ARBA00022801"/>
    </source>
</evidence>
<evidence type="ECO:0000256" key="2">
    <source>
        <dbReference type="ARBA" id="ARBA00012759"/>
    </source>
</evidence>
<dbReference type="SMART" id="SM00326">
    <property type="entry name" value="SH3"/>
    <property type="match status" value="2"/>
</dbReference>
<feature type="region of interest" description="Disordered" evidence="9">
    <location>
        <begin position="58"/>
        <end position="136"/>
    </location>
</feature>
<evidence type="ECO:0000256" key="7">
    <source>
        <dbReference type="ARBA" id="ARBA00022807"/>
    </source>
</evidence>
<dbReference type="SUPFAM" id="SSF50044">
    <property type="entry name" value="SH3-domain"/>
    <property type="match status" value="2"/>
</dbReference>
<dbReference type="GO" id="GO:0071947">
    <property type="term" value="P:protein deubiquitination involved in ubiquitin-dependent protein catabolic process"/>
    <property type="evidence" value="ECO:0007669"/>
    <property type="project" value="TreeGrafter"/>
</dbReference>
<proteinExistence type="predicted"/>